<dbReference type="AlphaFoldDB" id="A0AAD3TNB5"/>
<protein>
    <recommendedName>
        <fullName evidence="8">RmlC-like cupin</fullName>
    </recommendedName>
</protein>
<sequence>MTAPDNGSSSEGDVDSLGDAMADAVLSPCIESDDDTQSSSAATSNGRSAGKTVEAFNTAEGVGARVLRSIGTPALWNLSPFLILDHASVGQGAGFPDHPHRGMATVTYVLEGTMQHEDFMGNYGRLSRGDVQWMTAGRGVVHAEMPFVDPAHPVDAVALQLWLDLPAAKKMVKPSYKEKKADALARATFQGGSVVVVSGESHGAIGPIRPIAGCWFLDFTLEAGGEVWQPIPEGWTAFVYVLDGGVTVGRPGKEVAKQNCCVLSAAAGEEGVWLRSRPRSGTRLVLVAGEPLDQPMVLQGPFVSTTRDGAAQALHDYQNGRNGFEKALGWRSDIGKDVGMVRRKPRRKGEEEWEERDPREKGRGGKRREERNEAEVNPGKEGGGKAKGKGKGRSGGR</sequence>
<dbReference type="Pfam" id="PF02678">
    <property type="entry name" value="Pirin"/>
    <property type="match status" value="1"/>
</dbReference>
<feature type="domain" description="Pirin C-terminal" evidence="5">
    <location>
        <begin position="217"/>
        <end position="323"/>
    </location>
</feature>
<accession>A0AAD3TNB5</accession>
<feature type="compositionally biased region" description="Basic and acidic residues" evidence="3">
    <location>
        <begin position="356"/>
        <end position="374"/>
    </location>
</feature>
<dbReference type="CDD" id="cd02247">
    <property type="entry name" value="cupin_pirin_C"/>
    <property type="match status" value="1"/>
</dbReference>
<dbReference type="CDD" id="cd02909">
    <property type="entry name" value="cupin_pirin_N"/>
    <property type="match status" value="1"/>
</dbReference>
<dbReference type="Pfam" id="PF05726">
    <property type="entry name" value="Pirin_C"/>
    <property type="match status" value="1"/>
</dbReference>
<comment type="similarity">
    <text evidence="1 2">Belongs to the pirin family.</text>
</comment>
<feature type="region of interest" description="Disordered" evidence="3">
    <location>
        <begin position="25"/>
        <end position="50"/>
    </location>
</feature>
<feature type="compositionally biased region" description="Basic residues" evidence="3">
    <location>
        <begin position="386"/>
        <end position="397"/>
    </location>
</feature>
<dbReference type="Proteomes" id="UP001222932">
    <property type="component" value="Unassembled WGS sequence"/>
</dbReference>
<evidence type="ECO:0000259" key="4">
    <source>
        <dbReference type="Pfam" id="PF02678"/>
    </source>
</evidence>
<evidence type="ECO:0000256" key="2">
    <source>
        <dbReference type="RuleBase" id="RU003457"/>
    </source>
</evidence>
<evidence type="ECO:0000313" key="7">
    <source>
        <dbReference type="Proteomes" id="UP001222932"/>
    </source>
</evidence>
<proteinExistence type="inferred from homology"/>
<dbReference type="Gene3D" id="2.60.120.10">
    <property type="entry name" value="Jelly Rolls"/>
    <property type="match status" value="2"/>
</dbReference>
<organism evidence="6 7">
    <name type="scientific">Cutaneotrichosporon spelunceum</name>
    <dbReference type="NCBI Taxonomy" id="1672016"/>
    <lineage>
        <taxon>Eukaryota</taxon>
        <taxon>Fungi</taxon>
        <taxon>Dikarya</taxon>
        <taxon>Basidiomycota</taxon>
        <taxon>Agaricomycotina</taxon>
        <taxon>Tremellomycetes</taxon>
        <taxon>Trichosporonales</taxon>
        <taxon>Trichosporonaceae</taxon>
        <taxon>Cutaneotrichosporon</taxon>
    </lineage>
</organism>
<dbReference type="PANTHER" id="PTHR13903:SF8">
    <property type="entry name" value="PIRIN"/>
    <property type="match status" value="1"/>
</dbReference>
<dbReference type="PANTHER" id="PTHR13903">
    <property type="entry name" value="PIRIN-RELATED"/>
    <property type="match status" value="1"/>
</dbReference>
<dbReference type="InterPro" id="IPR008778">
    <property type="entry name" value="Pirin_C_dom"/>
</dbReference>
<feature type="domain" description="Pirin N-terminal" evidence="4">
    <location>
        <begin position="65"/>
        <end position="163"/>
    </location>
</feature>
<evidence type="ECO:0000259" key="5">
    <source>
        <dbReference type="Pfam" id="PF05726"/>
    </source>
</evidence>
<reference evidence="6" key="2">
    <citation type="submission" date="2023-06" db="EMBL/GenBank/DDBJ databases">
        <authorList>
            <person name="Kobayashi Y."/>
            <person name="Kayamori A."/>
            <person name="Aoki K."/>
            <person name="Shiwa Y."/>
            <person name="Fujita N."/>
            <person name="Sugita T."/>
            <person name="Iwasaki W."/>
            <person name="Tanaka N."/>
            <person name="Takashima M."/>
        </authorList>
    </citation>
    <scope>NUCLEOTIDE SEQUENCE</scope>
    <source>
        <strain evidence="6">HIS016</strain>
    </source>
</reference>
<feature type="region of interest" description="Disordered" evidence="3">
    <location>
        <begin position="340"/>
        <end position="397"/>
    </location>
</feature>
<comment type="caution">
    <text evidence="6">The sequence shown here is derived from an EMBL/GenBank/DDBJ whole genome shotgun (WGS) entry which is preliminary data.</text>
</comment>
<reference evidence="6" key="1">
    <citation type="journal article" date="2023" name="BMC Genomics">
        <title>Chromosome-level genome assemblies of Cutaneotrichosporon spp. (Trichosporonales, Basidiomycota) reveal imbalanced evolution between nucleotide sequences and chromosome synteny.</title>
        <authorList>
            <person name="Kobayashi Y."/>
            <person name="Kayamori A."/>
            <person name="Aoki K."/>
            <person name="Shiwa Y."/>
            <person name="Matsutani M."/>
            <person name="Fujita N."/>
            <person name="Sugita T."/>
            <person name="Iwasaki W."/>
            <person name="Tanaka N."/>
            <person name="Takashima M."/>
        </authorList>
    </citation>
    <scope>NUCLEOTIDE SEQUENCE</scope>
    <source>
        <strain evidence="6">HIS016</strain>
    </source>
</reference>
<evidence type="ECO:0000256" key="1">
    <source>
        <dbReference type="ARBA" id="ARBA00008416"/>
    </source>
</evidence>
<dbReference type="InterPro" id="IPR003829">
    <property type="entry name" value="Pirin_N_dom"/>
</dbReference>
<dbReference type="SUPFAM" id="SSF51182">
    <property type="entry name" value="RmlC-like cupins"/>
    <property type="match status" value="1"/>
</dbReference>
<dbReference type="InterPro" id="IPR011051">
    <property type="entry name" value="RmlC_Cupin_sf"/>
</dbReference>
<dbReference type="InterPro" id="IPR014710">
    <property type="entry name" value="RmlC-like_jellyroll"/>
</dbReference>
<name>A0AAD3TNB5_9TREE</name>
<evidence type="ECO:0000313" key="6">
    <source>
        <dbReference type="EMBL" id="GMK53577.1"/>
    </source>
</evidence>
<gene>
    <name evidence="6" type="primary">PRN1</name>
    <name evidence="6" type="ORF">CspeluHIS016_0101630</name>
</gene>
<evidence type="ECO:0000256" key="3">
    <source>
        <dbReference type="SAM" id="MobiDB-lite"/>
    </source>
</evidence>
<dbReference type="InterPro" id="IPR012093">
    <property type="entry name" value="Pirin"/>
</dbReference>
<evidence type="ECO:0008006" key="8">
    <source>
        <dbReference type="Google" id="ProtNLM"/>
    </source>
</evidence>
<keyword evidence="7" id="KW-1185">Reference proteome</keyword>
<dbReference type="EMBL" id="BTCM01000001">
    <property type="protein sequence ID" value="GMK53577.1"/>
    <property type="molecule type" value="Genomic_DNA"/>
</dbReference>